<sequence>MRKIATFVIAIICVVLFYFTFDSAFDVYRANWQLPKESDQESLDNRLVLITQELDTPFWDKVSAGARKQAEKEGATIEIWGSYGNNQENFLEQIELAIYSKMDGIIVQGLDTDEFKELTKVKAASYGIPIITVANDVPSAESLRKTYVGSNQYLAGELIAEQLIADMGASGEVILMLDSKQEFYQKQRLKGIQDYLKDYPNIEMIEATTEDAGEHGIALTKDLLNRYPNVDAFIAVNSNFTEDIIEEIERRSKVIPYHIYSFDDNRASLSLLKQGKLDGMIEQSPQKMGERSVKLMMEWLNNDTVPLNLDGYLTDIRMVKATDLQ</sequence>
<dbReference type="Gene3D" id="3.40.50.2300">
    <property type="match status" value="2"/>
</dbReference>
<comment type="subcellular location">
    <subcellularLocation>
        <location evidence="1">Cell envelope</location>
    </subcellularLocation>
</comment>
<comment type="similarity">
    <text evidence="2">Belongs to the bacterial solute-binding protein 2 family.</text>
</comment>
<accession>A0A6A8D870</accession>
<dbReference type="Proteomes" id="UP000799092">
    <property type="component" value="Unassembled WGS sequence"/>
</dbReference>
<dbReference type="GO" id="GO:0030288">
    <property type="term" value="C:outer membrane-bounded periplasmic space"/>
    <property type="evidence" value="ECO:0007669"/>
    <property type="project" value="TreeGrafter"/>
</dbReference>
<feature type="domain" description="Periplasmic binding protein" evidence="3">
    <location>
        <begin position="49"/>
        <end position="301"/>
    </location>
</feature>
<dbReference type="RefSeq" id="WP_153735127.1">
    <property type="nucleotide sequence ID" value="NZ_WJNG01000002.1"/>
</dbReference>
<keyword evidence="5" id="KW-1185">Reference proteome</keyword>
<dbReference type="AlphaFoldDB" id="A0A6A8D870"/>
<dbReference type="PANTHER" id="PTHR30036">
    <property type="entry name" value="D-XYLOSE-BINDING PERIPLASMIC PROTEIN"/>
    <property type="match status" value="1"/>
</dbReference>
<evidence type="ECO:0000313" key="4">
    <source>
        <dbReference type="EMBL" id="MRH41470.1"/>
    </source>
</evidence>
<dbReference type="InterPro" id="IPR025997">
    <property type="entry name" value="SBP_2_dom"/>
</dbReference>
<evidence type="ECO:0000256" key="2">
    <source>
        <dbReference type="ARBA" id="ARBA00007639"/>
    </source>
</evidence>
<dbReference type="Pfam" id="PF13407">
    <property type="entry name" value="Peripla_BP_4"/>
    <property type="match status" value="1"/>
</dbReference>
<evidence type="ECO:0000259" key="3">
    <source>
        <dbReference type="Pfam" id="PF13407"/>
    </source>
</evidence>
<dbReference type="InterPro" id="IPR050555">
    <property type="entry name" value="Bact_Solute-Bind_Prot2"/>
</dbReference>
<dbReference type="InterPro" id="IPR028082">
    <property type="entry name" value="Peripla_BP_I"/>
</dbReference>
<dbReference type="SUPFAM" id="SSF53822">
    <property type="entry name" value="Periplasmic binding protein-like I"/>
    <property type="match status" value="1"/>
</dbReference>
<comment type="caution">
    <text evidence="4">The sequence shown here is derived from an EMBL/GenBank/DDBJ whole genome shotgun (WGS) entry which is preliminary data.</text>
</comment>
<evidence type="ECO:0000313" key="5">
    <source>
        <dbReference type="Proteomes" id="UP000799092"/>
    </source>
</evidence>
<reference evidence="4" key="1">
    <citation type="submission" date="2019-11" db="EMBL/GenBank/DDBJ databases">
        <authorList>
            <person name="Li J."/>
        </authorList>
    </citation>
    <scope>NUCLEOTIDE SEQUENCE</scope>
    <source>
        <strain evidence="4">B6B</strain>
    </source>
</reference>
<organism evidence="4 5">
    <name type="scientific">Aquibacillus halophilus</name>
    <dbReference type="NCBI Taxonomy" id="930132"/>
    <lineage>
        <taxon>Bacteria</taxon>
        <taxon>Bacillati</taxon>
        <taxon>Bacillota</taxon>
        <taxon>Bacilli</taxon>
        <taxon>Bacillales</taxon>
        <taxon>Bacillaceae</taxon>
        <taxon>Aquibacillus</taxon>
    </lineage>
</organism>
<dbReference type="OrthoDB" id="6196975at2"/>
<dbReference type="PANTHER" id="PTHR30036:SF7">
    <property type="entry name" value="ABC TRANSPORTER PERIPLASMIC-BINDING PROTEIN YPHF"/>
    <property type="match status" value="1"/>
</dbReference>
<proteinExistence type="inferred from homology"/>
<evidence type="ECO:0000256" key="1">
    <source>
        <dbReference type="ARBA" id="ARBA00004196"/>
    </source>
</evidence>
<protein>
    <submittedName>
        <fullName evidence="4">Substrate-binding domain-containing protein</fullName>
    </submittedName>
</protein>
<dbReference type="GO" id="GO:0030246">
    <property type="term" value="F:carbohydrate binding"/>
    <property type="evidence" value="ECO:0007669"/>
    <property type="project" value="TreeGrafter"/>
</dbReference>
<name>A0A6A8D870_9BACI</name>
<dbReference type="EMBL" id="WJNG01000002">
    <property type="protein sequence ID" value="MRH41470.1"/>
    <property type="molecule type" value="Genomic_DNA"/>
</dbReference>
<gene>
    <name evidence="4" type="ORF">GH741_02135</name>
</gene>